<reference evidence="4 5" key="1">
    <citation type="submission" date="2013-11" db="EMBL/GenBank/DDBJ databases">
        <title>Genome sequencing of Stegodyphus mimosarum.</title>
        <authorList>
            <person name="Bechsgaard J."/>
        </authorList>
    </citation>
    <scope>NUCLEOTIDE SEQUENCE [LARGE SCALE GENOMIC DNA]</scope>
</reference>
<dbReference type="Proteomes" id="UP000054359">
    <property type="component" value="Unassembled WGS sequence"/>
</dbReference>
<dbReference type="Gene3D" id="3.40.50.300">
    <property type="entry name" value="P-loop containing nucleotide triphosphate hydrolases"/>
    <property type="match status" value="1"/>
</dbReference>
<evidence type="ECO:0000256" key="1">
    <source>
        <dbReference type="ARBA" id="ARBA00005771"/>
    </source>
</evidence>
<feature type="non-terminal residue" evidence="4">
    <location>
        <position position="270"/>
    </location>
</feature>
<gene>
    <name evidence="4" type="ORF">X975_11512</name>
</gene>
<comment type="similarity">
    <text evidence="1">Belongs to the sulfotransferase 1 family.</text>
</comment>
<dbReference type="Pfam" id="PF00685">
    <property type="entry name" value="Sulfotransfer_1"/>
    <property type="match status" value="1"/>
</dbReference>
<dbReference type="OrthoDB" id="205623at2759"/>
<dbReference type="AlphaFoldDB" id="A0A087T300"/>
<evidence type="ECO:0000313" key="4">
    <source>
        <dbReference type="EMBL" id="KFM59489.1"/>
    </source>
</evidence>
<dbReference type="OMA" id="FITFEAM"/>
<dbReference type="SUPFAM" id="SSF52540">
    <property type="entry name" value="P-loop containing nucleoside triphosphate hydrolases"/>
    <property type="match status" value="1"/>
</dbReference>
<feature type="domain" description="Sulfotransferase" evidence="3">
    <location>
        <begin position="1"/>
        <end position="255"/>
    </location>
</feature>
<sequence length="270" mass="31383">MTQIINLILKRGEPVTSTEEYFARTPFLEVVGEQGVKKMKRPGCIKIHLPFDRINFSNEAKYIYVARHPADCVVSFYHHTRYFPIYSFSDGTFDEFFDLFVKGAVDFGDYFDHLLSWYEHRNEENIFFITFEAMKADHRTSILKVAKFLGQEYYDFLVANKEEILEKVIQYSSLEYMKGTTEKFWKEIFSVSPPEEVQEESPVLKKYAQLAAEAKTSGHCSIGDFVRKGTVGEGKITLSKEQLDKLNARIEEKTSHSDVMNLWKGNEVKQ</sequence>
<keyword evidence="5" id="KW-1185">Reference proteome</keyword>
<proteinExistence type="inferred from homology"/>
<name>A0A087T300_STEMI</name>
<dbReference type="GO" id="GO:0008146">
    <property type="term" value="F:sulfotransferase activity"/>
    <property type="evidence" value="ECO:0007669"/>
    <property type="project" value="InterPro"/>
</dbReference>
<accession>A0A087T300</accession>
<evidence type="ECO:0000256" key="2">
    <source>
        <dbReference type="ARBA" id="ARBA00022679"/>
    </source>
</evidence>
<dbReference type="PANTHER" id="PTHR11783">
    <property type="entry name" value="SULFOTRANSFERASE SULT"/>
    <property type="match status" value="1"/>
</dbReference>
<dbReference type="InterPro" id="IPR000863">
    <property type="entry name" value="Sulfotransferase_dom"/>
</dbReference>
<keyword evidence="2 4" id="KW-0808">Transferase</keyword>
<protein>
    <submittedName>
        <fullName evidence="4">Sulfotransferase family cytosolic 2B member 1</fullName>
    </submittedName>
</protein>
<evidence type="ECO:0000313" key="5">
    <source>
        <dbReference type="Proteomes" id="UP000054359"/>
    </source>
</evidence>
<organism evidence="4 5">
    <name type="scientific">Stegodyphus mimosarum</name>
    <name type="common">African social velvet spider</name>
    <dbReference type="NCBI Taxonomy" id="407821"/>
    <lineage>
        <taxon>Eukaryota</taxon>
        <taxon>Metazoa</taxon>
        <taxon>Ecdysozoa</taxon>
        <taxon>Arthropoda</taxon>
        <taxon>Chelicerata</taxon>
        <taxon>Arachnida</taxon>
        <taxon>Araneae</taxon>
        <taxon>Araneomorphae</taxon>
        <taxon>Entelegynae</taxon>
        <taxon>Eresoidea</taxon>
        <taxon>Eresidae</taxon>
        <taxon>Stegodyphus</taxon>
    </lineage>
</organism>
<evidence type="ECO:0000259" key="3">
    <source>
        <dbReference type="Pfam" id="PF00685"/>
    </source>
</evidence>
<dbReference type="InterPro" id="IPR027417">
    <property type="entry name" value="P-loop_NTPase"/>
</dbReference>
<dbReference type="STRING" id="407821.A0A087T300"/>
<dbReference type="EMBL" id="KK113156">
    <property type="protein sequence ID" value="KFM59489.1"/>
    <property type="molecule type" value="Genomic_DNA"/>
</dbReference>